<dbReference type="Proteomes" id="UP000023152">
    <property type="component" value="Unassembled WGS sequence"/>
</dbReference>
<evidence type="ECO:0000313" key="3">
    <source>
        <dbReference type="Proteomes" id="UP000023152"/>
    </source>
</evidence>
<proteinExistence type="predicted"/>
<feature type="region of interest" description="Disordered" evidence="1">
    <location>
        <begin position="1"/>
        <end position="87"/>
    </location>
</feature>
<feature type="compositionally biased region" description="Polar residues" evidence="1">
    <location>
        <begin position="77"/>
        <end position="86"/>
    </location>
</feature>
<sequence>MEQPKGNDDNSNLFGNPNEKLHQRELKRRVEKTRSNLLLEQQIQQSKKSTHDSDDEEDFPEQSVLSEHETKPAHIEMTSNEQQSNVPYYLVKDENGDYLEVEAEN</sequence>
<accession>X6NZ49</accession>
<dbReference type="AlphaFoldDB" id="X6NZ49"/>
<evidence type="ECO:0000256" key="1">
    <source>
        <dbReference type="SAM" id="MobiDB-lite"/>
    </source>
</evidence>
<evidence type="ECO:0000313" key="2">
    <source>
        <dbReference type="EMBL" id="ETO31246.1"/>
    </source>
</evidence>
<feature type="compositionally biased region" description="Polar residues" evidence="1">
    <location>
        <begin position="35"/>
        <end position="47"/>
    </location>
</feature>
<organism evidence="2 3">
    <name type="scientific">Reticulomyxa filosa</name>
    <dbReference type="NCBI Taxonomy" id="46433"/>
    <lineage>
        <taxon>Eukaryota</taxon>
        <taxon>Sar</taxon>
        <taxon>Rhizaria</taxon>
        <taxon>Retaria</taxon>
        <taxon>Foraminifera</taxon>
        <taxon>Monothalamids</taxon>
        <taxon>Reticulomyxidae</taxon>
        <taxon>Reticulomyxa</taxon>
    </lineage>
</organism>
<protein>
    <submittedName>
        <fullName evidence="2">Uncharacterized protein</fullName>
    </submittedName>
</protein>
<comment type="caution">
    <text evidence="2">The sequence shown here is derived from an EMBL/GenBank/DDBJ whole genome shotgun (WGS) entry which is preliminary data.</text>
</comment>
<reference evidence="2 3" key="1">
    <citation type="journal article" date="2013" name="Curr. Biol.">
        <title>The Genome of the Foraminiferan Reticulomyxa filosa.</title>
        <authorList>
            <person name="Glockner G."/>
            <person name="Hulsmann N."/>
            <person name="Schleicher M."/>
            <person name="Noegel A.A."/>
            <person name="Eichinger L."/>
            <person name="Gallinger C."/>
            <person name="Pawlowski J."/>
            <person name="Sierra R."/>
            <person name="Euteneuer U."/>
            <person name="Pillet L."/>
            <person name="Moustafa A."/>
            <person name="Platzer M."/>
            <person name="Groth M."/>
            <person name="Szafranski K."/>
            <person name="Schliwa M."/>
        </authorList>
    </citation>
    <scope>NUCLEOTIDE SEQUENCE [LARGE SCALE GENOMIC DNA]</scope>
</reference>
<gene>
    <name evidence="2" type="ORF">RFI_05874</name>
</gene>
<keyword evidence="3" id="KW-1185">Reference proteome</keyword>
<name>X6NZ49_RETFI</name>
<dbReference type="EMBL" id="ASPP01005052">
    <property type="protein sequence ID" value="ETO31246.1"/>
    <property type="molecule type" value="Genomic_DNA"/>
</dbReference>